<dbReference type="AlphaFoldDB" id="U1PGV5"/>
<evidence type="ECO:0000313" key="3">
    <source>
        <dbReference type="EMBL" id="ERH15720.1"/>
    </source>
</evidence>
<feature type="compositionally biased region" description="Pro residues" evidence="1">
    <location>
        <begin position="1"/>
        <end position="10"/>
    </location>
</feature>
<gene>
    <name evidence="3" type="ORF">HMPREF1549_03024</name>
</gene>
<feature type="region of interest" description="Disordered" evidence="1">
    <location>
        <begin position="1"/>
        <end position="29"/>
    </location>
</feature>
<accession>U1PGV5</accession>
<dbReference type="EMBL" id="AWSD01000371">
    <property type="protein sequence ID" value="ERH15720.1"/>
    <property type="molecule type" value="Genomic_DNA"/>
</dbReference>
<protein>
    <submittedName>
        <fullName evidence="3">Uncharacterized protein</fullName>
    </submittedName>
</protein>
<keyword evidence="2" id="KW-1133">Transmembrane helix</keyword>
<dbReference type="Proteomes" id="UP000016498">
    <property type="component" value="Unassembled WGS sequence"/>
</dbReference>
<sequence length="106" mass="10871">MELPEPPVEPPGLAVEPPGLSVELPEPPGLSVELPEPPVEPPGLAVEPPGLSVELPVWLVAVGTAVGAVASVELFGWQAARAVDSISTARAAPAFRTARDVDLIRG</sequence>
<name>U1PGV5_9ACTO</name>
<feature type="transmembrane region" description="Helical" evidence="2">
    <location>
        <begin position="57"/>
        <end position="77"/>
    </location>
</feature>
<proteinExistence type="predicted"/>
<keyword evidence="2" id="KW-0472">Membrane</keyword>
<comment type="caution">
    <text evidence="3">The sequence shown here is derived from an EMBL/GenBank/DDBJ whole genome shotgun (WGS) entry which is preliminary data.</text>
</comment>
<feature type="compositionally biased region" description="Low complexity" evidence="1">
    <location>
        <begin position="11"/>
        <end position="29"/>
    </location>
</feature>
<evidence type="ECO:0000256" key="1">
    <source>
        <dbReference type="SAM" id="MobiDB-lite"/>
    </source>
</evidence>
<reference evidence="3 4" key="1">
    <citation type="submission" date="2013-06" db="EMBL/GenBank/DDBJ databases">
        <authorList>
            <person name="Weinstock G."/>
            <person name="Sodergren E."/>
            <person name="Lobos E.A."/>
            <person name="Fulton L."/>
            <person name="Fulton R."/>
            <person name="Courtney L."/>
            <person name="Fronick C."/>
            <person name="O'Laughlin M."/>
            <person name="Godfrey J."/>
            <person name="Wilson R.M."/>
            <person name="Miner T."/>
            <person name="Farmer C."/>
            <person name="Delehaunty K."/>
            <person name="Cordes M."/>
            <person name="Minx P."/>
            <person name="Tomlinson C."/>
            <person name="Chen J."/>
            <person name="Wollam A."/>
            <person name="Pepin K.H."/>
            <person name="Bhonagiri V."/>
            <person name="Zhang X."/>
            <person name="Warren W."/>
            <person name="Mitreva M."/>
            <person name="Mardis E.R."/>
            <person name="Wilson R.K."/>
        </authorList>
    </citation>
    <scope>NUCLEOTIDE SEQUENCE [LARGE SCALE GENOMIC DNA]</scope>
    <source>
        <strain evidence="3 4">F0510</strain>
    </source>
</reference>
<evidence type="ECO:0000313" key="4">
    <source>
        <dbReference type="Proteomes" id="UP000016498"/>
    </source>
</evidence>
<keyword evidence="2" id="KW-0812">Transmembrane</keyword>
<evidence type="ECO:0000256" key="2">
    <source>
        <dbReference type="SAM" id="Phobius"/>
    </source>
</evidence>
<dbReference type="HOGENOM" id="CLU_2217364_0_0_11"/>
<organism evidence="3 4">
    <name type="scientific">Actinomyces johnsonii F0510</name>
    <dbReference type="NCBI Taxonomy" id="1227262"/>
    <lineage>
        <taxon>Bacteria</taxon>
        <taxon>Bacillati</taxon>
        <taxon>Actinomycetota</taxon>
        <taxon>Actinomycetes</taxon>
        <taxon>Actinomycetales</taxon>
        <taxon>Actinomycetaceae</taxon>
        <taxon>Actinomyces</taxon>
    </lineage>
</organism>